<dbReference type="InterPro" id="IPR029061">
    <property type="entry name" value="THDP-binding"/>
</dbReference>
<gene>
    <name evidence="3" type="ORF">LMG28138_05351</name>
</gene>
<dbReference type="InterPro" id="IPR002869">
    <property type="entry name" value="Pyrv_flavodox_OxRed_cen"/>
</dbReference>
<evidence type="ECO:0000313" key="3">
    <source>
        <dbReference type="EMBL" id="CAB3803429.1"/>
    </source>
</evidence>
<name>A0A6S7BKC8_9BURK</name>
<dbReference type="NCBIfam" id="NF009589">
    <property type="entry name" value="PRK13030.1"/>
    <property type="match status" value="1"/>
</dbReference>
<keyword evidence="4" id="KW-1185">Reference proteome</keyword>
<dbReference type="Pfam" id="PF01558">
    <property type="entry name" value="POR"/>
    <property type="match status" value="1"/>
</dbReference>
<dbReference type="InterPro" id="IPR051457">
    <property type="entry name" value="2-oxoacid:Fd_oxidoreductase"/>
</dbReference>
<dbReference type="CDD" id="cd07034">
    <property type="entry name" value="TPP_PYR_PFOR_IOR-alpha_like"/>
    <property type="match status" value="1"/>
</dbReference>
<dbReference type="SUPFAM" id="SSF53323">
    <property type="entry name" value="Pyruvate-ferredoxin oxidoreductase, PFOR, domain III"/>
    <property type="match status" value="1"/>
</dbReference>
<dbReference type="AlphaFoldDB" id="A0A6S7BKC8"/>
<dbReference type="InterPro" id="IPR019752">
    <property type="entry name" value="Pyrv/ketoisovalerate_OxRed_cat"/>
</dbReference>
<dbReference type="GO" id="GO:0045333">
    <property type="term" value="P:cellular respiration"/>
    <property type="evidence" value="ECO:0007669"/>
    <property type="project" value="UniProtKB-ARBA"/>
</dbReference>
<dbReference type="PROSITE" id="PS51379">
    <property type="entry name" value="4FE4S_FER_2"/>
    <property type="match status" value="1"/>
</dbReference>
<dbReference type="Pfam" id="PF02775">
    <property type="entry name" value="TPP_enzyme_C"/>
    <property type="match status" value="1"/>
</dbReference>
<accession>A0A6S7BKC8</accession>
<dbReference type="Gene3D" id="3.40.920.10">
    <property type="entry name" value="Pyruvate-ferredoxin oxidoreductase, PFOR, domain III"/>
    <property type="match status" value="1"/>
</dbReference>
<dbReference type="Gene3D" id="3.40.50.970">
    <property type="match status" value="2"/>
</dbReference>
<dbReference type="InterPro" id="IPR011766">
    <property type="entry name" value="TPP_enzyme_TPP-bd"/>
</dbReference>
<dbReference type="CDD" id="cd02008">
    <property type="entry name" value="TPP_IOR_alpha"/>
    <property type="match status" value="1"/>
</dbReference>
<evidence type="ECO:0000313" key="4">
    <source>
        <dbReference type="Proteomes" id="UP000494115"/>
    </source>
</evidence>
<organism evidence="3 4">
    <name type="scientific">Pararobbsia alpina</name>
    <dbReference type="NCBI Taxonomy" id="621374"/>
    <lineage>
        <taxon>Bacteria</taxon>
        <taxon>Pseudomonadati</taxon>
        <taxon>Pseudomonadota</taxon>
        <taxon>Betaproteobacteria</taxon>
        <taxon>Burkholderiales</taxon>
        <taxon>Burkholderiaceae</taxon>
        <taxon>Pararobbsia</taxon>
    </lineage>
</organism>
<dbReference type="SUPFAM" id="SSF52518">
    <property type="entry name" value="Thiamin diphosphate-binding fold (THDP-binding)"/>
    <property type="match status" value="2"/>
</dbReference>
<dbReference type="NCBIfam" id="NF009588">
    <property type="entry name" value="PRK13029.1"/>
    <property type="match status" value="1"/>
</dbReference>
<sequence length="1202" mass="131099">MNAPLDPKTRAQLEAALASVTLDDKYTLDHGRAYMSGIQALVRLPMLQQERDRAAGLNTAGYISGYRGSPLGGLDISMGKARRHLAAHQIVFQPGVNEDLAATAVWGSQQVNLYPGAKFDGVFGMWYAKGPGVDRSGDVLKHANSAGSSPHGGVLVLAGDDHAAKSSTLAHQSEHILKACGLPVLFPANVQEYLDFGLHGWAMSRYSGLWVAMKCVTDIVESSASVDIDTQRTRLVLPSDFAMPEGGLNIRWPDPPLVQEARLLDFKLYAALAYVRANKLDRIEIDSPQARFGIMTAGKAYLDTRQALVDLGLDDETCRRIGIRLYKVGCVWPLEAQGAHAFAKGLDEILVVEEKRQMLEYAIKEELYNWPDTQRPRVFGKFDEKDGAGGEWSVPMGNWLLPAHYELSPAIIAQAIATRLEKFDLPADVRARIAARIAIIHAKEQALAKPRIATERKPWFCSGCPHNTSTNLPEGSRAMAGIGCHYMALWMDRNTSTFSQMGGEGVAWLGQAPFTNDKHVFANLGDGTYFHSGLLAIRAAIASRTNITYKILYNDAVAMTGGQPVDGVLTVPQISRQLAAEGATRIVIVTDDVDRYEDRSLLAPGTTVHPRDELDAVQRELREVAGTTILIYDQTCATEKRRRRKRGTLADPARRVVINEAVCEGCGDCSVKSNCLSVEPLETEFGTKRQINQSSCNKDYSCLNGFCPSFVTIEGGQLKKPQASEVSSAAGLAPLPEPDRPTIEGAYGVLVTGVGGTGVVTIGALLGMASHLEQKGVTVLDVTGLAQKGGAVMSHVQIGNRPEDLHATRIAMGEASLVIGCDAIVTASDEALSRMQRNATRVVVNSAHTPTAEFILNPNWRFPGASAEHDIRAAAGDPVDFVDANRLTVALLGDAIYTNPFVLGYAWQRGWLPLRHESLVRAIELNDVSVDKNKAAFEWGRRAAHDLAEVKHIATAMPSGQAAASSGGKVISLHTPKALDALIATRVRHLTAYQNAAYARRYQDRIEKVRATEHMMSGEFSSELPLTEAVARNLYKLMAYKDEYEVARLYADPAFTEKLRASFEGDWKLKFHLAPPLLAKRDSHGHLLKRDFGPWMMPAFRILAKLKFLRGGPFDLMGKTAERRTERALIGEYEALVDELLAGLKPEKIALAVELAGLPDGIRGFGHVKENNLKAIRVRWAALLAKWRAPMGTTAAHMGQVA</sequence>
<evidence type="ECO:0000259" key="2">
    <source>
        <dbReference type="PROSITE" id="PS51379"/>
    </source>
</evidence>
<dbReference type="PANTHER" id="PTHR48084">
    <property type="entry name" value="2-OXOGLUTARATE OXIDOREDUCTASE SUBUNIT KORB-RELATED"/>
    <property type="match status" value="1"/>
</dbReference>
<evidence type="ECO:0000256" key="1">
    <source>
        <dbReference type="ARBA" id="ARBA00023002"/>
    </source>
</evidence>
<dbReference type="InterPro" id="IPR046667">
    <property type="entry name" value="DUF6537"/>
</dbReference>
<dbReference type="PANTHER" id="PTHR48084:SF3">
    <property type="entry name" value="SUBUNIT OF PYRUVATE:FLAVODOXIN OXIDOREDUCTASE"/>
    <property type="match status" value="1"/>
</dbReference>
<reference evidence="3 4" key="1">
    <citation type="submission" date="2020-04" db="EMBL/GenBank/DDBJ databases">
        <authorList>
            <person name="De Canck E."/>
        </authorList>
    </citation>
    <scope>NUCLEOTIDE SEQUENCE [LARGE SCALE GENOMIC DNA]</scope>
    <source>
        <strain evidence="3 4">LMG 28138</strain>
    </source>
</reference>
<dbReference type="GO" id="GO:0030976">
    <property type="term" value="F:thiamine pyrophosphate binding"/>
    <property type="evidence" value="ECO:0007669"/>
    <property type="project" value="InterPro"/>
</dbReference>
<dbReference type="GO" id="GO:0044281">
    <property type="term" value="P:small molecule metabolic process"/>
    <property type="evidence" value="ECO:0007669"/>
    <property type="project" value="UniProtKB-ARBA"/>
</dbReference>
<keyword evidence="1" id="KW-0560">Oxidoreductase</keyword>
<dbReference type="RefSeq" id="WP_175107916.1">
    <property type="nucleotide sequence ID" value="NZ_CADIKM010000055.1"/>
</dbReference>
<feature type="domain" description="4Fe-4S ferredoxin-type" evidence="2">
    <location>
        <begin position="654"/>
        <end position="686"/>
    </location>
</feature>
<dbReference type="InterPro" id="IPR002880">
    <property type="entry name" value="Pyrv_Fd/Flavodoxin_OxRdtase_N"/>
</dbReference>
<dbReference type="Proteomes" id="UP000494115">
    <property type="component" value="Unassembled WGS sequence"/>
</dbReference>
<dbReference type="InterPro" id="IPR017896">
    <property type="entry name" value="4Fe4S_Fe-S-bd"/>
</dbReference>
<proteinExistence type="predicted"/>
<dbReference type="Pfam" id="PF20169">
    <property type="entry name" value="DUF6537"/>
    <property type="match status" value="1"/>
</dbReference>
<dbReference type="EMBL" id="CADIKM010000055">
    <property type="protein sequence ID" value="CAB3803429.1"/>
    <property type="molecule type" value="Genomic_DNA"/>
</dbReference>
<protein>
    <recommendedName>
        <fullName evidence="2">4Fe-4S ferredoxin-type domain-containing protein</fullName>
    </recommendedName>
</protein>
<dbReference type="GO" id="GO:0016625">
    <property type="term" value="F:oxidoreductase activity, acting on the aldehyde or oxo group of donors, iron-sulfur protein as acceptor"/>
    <property type="evidence" value="ECO:0007669"/>
    <property type="project" value="UniProtKB-ARBA"/>
</dbReference>